<evidence type="ECO:0008006" key="9">
    <source>
        <dbReference type="Google" id="ProtNLM"/>
    </source>
</evidence>
<dbReference type="AlphaFoldDB" id="A0A813X906"/>
<proteinExistence type="predicted"/>
<dbReference type="InterPro" id="IPR001650">
    <property type="entry name" value="Helicase_C-like"/>
</dbReference>
<keyword evidence="1" id="KW-0963">Cytoplasm</keyword>
<comment type="caution">
    <text evidence="6">The sequence shown here is derived from an EMBL/GenBank/DDBJ whole genome shotgun (WGS) entry which is preliminary data.</text>
</comment>
<feature type="domain" description="Helicase C-terminal" evidence="4">
    <location>
        <begin position="1"/>
        <end position="123"/>
    </location>
</feature>
<dbReference type="GO" id="GO:0006605">
    <property type="term" value="P:protein targeting"/>
    <property type="evidence" value="ECO:0007669"/>
    <property type="project" value="InterPro"/>
</dbReference>
<dbReference type="SUPFAM" id="SSF52540">
    <property type="entry name" value="P-loop containing nucleoside triphosphate hydrolases"/>
    <property type="match status" value="1"/>
</dbReference>
<dbReference type="InterPro" id="IPR014018">
    <property type="entry name" value="SecA_motor_DEAD"/>
</dbReference>
<gene>
    <name evidence="6" type="ORF">GPM918_LOCUS6634</name>
    <name evidence="7" type="ORF">SRO942_LOCUS6634</name>
</gene>
<dbReference type="Proteomes" id="UP000663829">
    <property type="component" value="Unassembled WGS sequence"/>
</dbReference>
<dbReference type="PANTHER" id="PTHR30612">
    <property type="entry name" value="SECA INNER MEMBRANE COMPONENT OF SEC PROTEIN SECRETION SYSTEM"/>
    <property type="match status" value="1"/>
</dbReference>
<organism evidence="6 8">
    <name type="scientific">Didymodactylos carnosus</name>
    <dbReference type="NCBI Taxonomy" id="1234261"/>
    <lineage>
        <taxon>Eukaryota</taxon>
        <taxon>Metazoa</taxon>
        <taxon>Spiralia</taxon>
        <taxon>Gnathifera</taxon>
        <taxon>Rotifera</taxon>
        <taxon>Eurotatoria</taxon>
        <taxon>Bdelloidea</taxon>
        <taxon>Philodinida</taxon>
        <taxon>Philodinidae</taxon>
        <taxon>Didymodactylos</taxon>
    </lineage>
</organism>
<name>A0A813X906_9BILA</name>
<sequence>MFIRIKSAYEKFKIDQLNPGDIILSTNLAGRGTDLDTSEKLEENGGLHVITAYLPTNIQIEMQAFGRTARKGNKGTGKYIIQNQYGLSIEKLKQIRNMLESERLNLFLINDLSKIKIEEDLLY</sequence>
<keyword evidence="2" id="KW-0813">Transport</keyword>
<protein>
    <recommendedName>
        <fullName evidence="9">SecA family profile domain-containing protein</fullName>
    </recommendedName>
</protein>
<evidence type="ECO:0000313" key="8">
    <source>
        <dbReference type="Proteomes" id="UP000663829"/>
    </source>
</evidence>
<dbReference type="PROSITE" id="PS51194">
    <property type="entry name" value="HELICASE_CTER"/>
    <property type="match status" value="1"/>
</dbReference>
<dbReference type="Gene3D" id="3.40.50.300">
    <property type="entry name" value="P-loop containing nucleotide triphosphate hydrolases"/>
    <property type="match status" value="1"/>
</dbReference>
<evidence type="ECO:0000256" key="2">
    <source>
        <dbReference type="ARBA" id="ARBA00022927"/>
    </source>
</evidence>
<dbReference type="OrthoDB" id="27934at2759"/>
<keyword evidence="3" id="KW-0811">Translocation</keyword>
<reference evidence="6" key="1">
    <citation type="submission" date="2021-02" db="EMBL/GenBank/DDBJ databases">
        <authorList>
            <person name="Nowell W R."/>
        </authorList>
    </citation>
    <scope>NUCLEOTIDE SEQUENCE</scope>
</reference>
<accession>A0A813X906</accession>
<feature type="domain" description="SecA family profile" evidence="5">
    <location>
        <begin position="1"/>
        <end position="108"/>
    </location>
</feature>
<dbReference type="EMBL" id="CAJOBC010001032">
    <property type="protein sequence ID" value="CAF3649573.1"/>
    <property type="molecule type" value="Genomic_DNA"/>
</dbReference>
<dbReference type="GO" id="GO:0006886">
    <property type="term" value="P:intracellular protein transport"/>
    <property type="evidence" value="ECO:0007669"/>
    <property type="project" value="InterPro"/>
</dbReference>
<dbReference type="GO" id="GO:0005524">
    <property type="term" value="F:ATP binding"/>
    <property type="evidence" value="ECO:0007669"/>
    <property type="project" value="InterPro"/>
</dbReference>
<evidence type="ECO:0000313" key="7">
    <source>
        <dbReference type="EMBL" id="CAF3649573.1"/>
    </source>
</evidence>
<evidence type="ECO:0000313" key="6">
    <source>
        <dbReference type="EMBL" id="CAF0861926.1"/>
    </source>
</evidence>
<evidence type="ECO:0000259" key="5">
    <source>
        <dbReference type="PROSITE" id="PS51196"/>
    </source>
</evidence>
<evidence type="ECO:0000259" key="4">
    <source>
        <dbReference type="PROSITE" id="PS51194"/>
    </source>
</evidence>
<evidence type="ECO:0000256" key="1">
    <source>
        <dbReference type="ARBA" id="ARBA00022490"/>
    </source>
</evidence>
<dbReference type="EMBL" id="CAJNOQ010001032">
    <property type="protein sequence ID" value="CAF0861926.1"/>
    <property type="molecule type" value="Genomic_DNA"/>
</dbReference>
<dbReference type="InterPro" id="IPR027417">
    <property type="entry name" value="P-loop_NTPase"/>
</dbReference>
<keyword evidence="2" id="KW-0653">Protein transport</keyword>
<evidence type="ECO:0000256" key="3">
    <source>
        <dbReference type="ARBA" id="ARBA00023010"/>
    </source>
</evidence>
<keyword evidence="8" id="KW-1185">Reference proteome</keyword>
<dbReference type="InterPro" id="IPR000185">
    <property type="entry name" value="SecA"/>
</dbReference>
<dbReference type="Proteomes" id="UP000681722">
    <property type="component" value="Unassembled WGS sequence"/>
</dbReference>
<dbReference type="PROSITE" id="PS51196">
    <property type="entry name" value="SECA_MOTOR_DEAD"/>
    <property type="match status" value="1"/>
</dbReference>
<dbReference type="PANTHER" id="PTHR30612:SF0">
    <property type="entry name" value="CHLOROPLAST PROTEIN-TRANSPORTING ATPASE"/>
    <property type="match status" value="1"/>
</dbReference>